<dbReference type="GO" id="GO:0043590">
    <property type="term" value="C:bacterial nucleoid"/>
    <property type="evidence" value="ECO:0007669"/>
    <property type="project" value="TreeGrafter"/>
</dbReference>
<dbReference type="Pfam" id="PF02565">
    <property type="entry name" value="RecO_C"/>
    <property type="match status" value="1"/>
</dbReference>
<evidence type="ECO:0000313" key="10">
    <source>
        <dbReference type="Proteomes" id="UP000009049"/>
    </source>
</evidence>
<dbReference type="InterPro" id="IPR012340">
    <property type="entry name" value="NA-bd_OB-fold"/>
</dbReference>
<dbReference type="InterPro" id="IPR003717">
    <property type="entry name" value="RecO"/>
</dbReference>
<dbReference type="PANTHER" id="PTHR33991">
    <property type="entry name" value="DNA REPAIR PROTEIN RECO"/>
    <property type="match status" value="1"/>
</dbReference>
<dbReference type="RefSeq" id="WP_015753541.1">
    <property type="nucleotide sequence ID" value="NC_013222.1"/>
</dbReference>
<evidence type="ECO:0000256" key="5">
    <source>
        <dbReference type="ARBA" id="ARBA00023204"/>
    </source>
</evidence>
<dbReference type="KEGG" id="rbi:RB2501_07785"/>
<keyword evidence="5 7" id="KW-0234">DNA repair</keyword>
<gene>
    <name evidence="7" type="primary">recO</name>
    <name evidence="9" type="ordered locus">RB2501_07785</name>
</gene>
<protein>
    <recommendedName>
        <fullName evidence="2 7">DNA repair protein RecO</fullName>
    </recommendedName>
    <alternativeName>
        <fullName evidence="6 7">Recombination protein O</fullName>
    </alternativeName>
</protein>
<dbReference type="SUPFAM" id="SSF50249">
    <property type="entry name" value="Nucleic acid-binding proteins"/>
    <property type="match status" value="1"/>
</dbReference>
<evidence type="ECO:0000256" key="3">
    <source>
        <dbReference type="ARBA" id="ARBA00022763"/>
    </source>
</evidence>
<dbReference type="AlphaFoldDB" id="A4CIM7"/>
<dbReference type="Proteomes" id="UP000009049">
    <property type="component" value="Chromosome"/>
</dbReference>
<evidence type="ECO:0000313" key="9">
    <source>
        <dbReference type="EMBL" id="EAR16785.1"/>
    </source>
</evidence>
<dbReference type="Pfam" id="PF11967">
    <property type="entry name" value="RecO_N"/>
    <property type="match status" value="1"/>
</dbReference>
<dbReference type="Gene3D" id="1.20.1440.120">
    <property type="entry name" value="Recombination protein O, C-terminal domain"/>
    <property type="match status" value="1"/>
</dbReference>
<dbReference type="InterPro" id="IPR042242">
    <property type="entry name" value="RecO_C"/>
</dbReference>
<dbReference type="OrthoDB" id="9789152at2"/>
<dbReference type="Gene3D" id="2.40.50.140">
    <property type="entry name" value="Nucleic acid-binding proteins"/>
    <property type="match status" value="1"/>
</dbReference>
<dbReference type="GO" id="GO:0006302">
    <property type="term" value="P:double-strand break repair"/>
    <property type="evidence" value="ECO:0007669"/>
    <property type="project" value="TreeGrafter"/>
</dbReference>
<evidence type="ECO:0000256" key="4">
    <source>
        <dbReference type="ARBA" id="ARBA00023172"/>
    </source>
</evidence>
<reference evidence="9 10" key="1">
    <citation type="journal article" date="2009" name="J. Bacteriol.">
        <title>Complete genome sequence of Robiginitalea biformata HTCC2501.</title>
        <authorList>
            <person name="Oh H.M."/>
            <person name="Giovannoni S.J."/>
            <person name="Lee K."/>
            <person name="Ferriera S."/>
            <person name="Johnson J."/>
            <person name="Cho J.C."/>
        </authorList>
    </citation>
    <scope>NUCLEOTIDE SEQUENCE [LARGE SCALE GENOMIC DNA]</scope>
    <source>
        <strain evidence="10">ATCC BAA-864 / HTCC2501 / KCTC 12146</strain>
    </source>
</reference>
<dbReference type="HOGENOM" id="CLU_087596_1_0_10"/>
<dbReference type="eggNOG" id="COG1381">
    <property type="taxonomic scope" value="Bacteria"/>
</dbReference>
<dbReference type="GO" id="GO:0006310">
    <property type="term" value="P:DNA recombination"/>
    <property type="evidence" value="ECO:0007669"/>
    <property type="project" value="UniProtKB-UniRule"/>
</dbReference>
<sequence>MPTSTKAIVLSSLKYGESSLIVRMYTEASGRQTYMLKGILKRRKGGLRPGFFQPLTQLEIVSGTVRPGRLGYLREALIAYPYATVHSDIRKGAIALFLSEVLSESIREEETNPELFSYLEHTLQWLDQHQRIANFHIRFLMGLTRYLGFYPDQTDSHAPYFDLSEGAYCSKPGLNPVLADGNLEAFRNILGTNFDAIHTVELTQAERRELLNSLILYYEIHLQGFKKPRSLTVLDEVFS</sequence>
<dbReference type="InterPro" id="IPR022572">
    <property type="entry name" value="DNA_rep/recomb_RecO_N"/>
</dbReference>
<evidence type="ECO:0000259" key="8">
    <source>
        <dbReference type="Pfam" id="PF11967"/>
    </source>
</evidence>
<evidence type="ECO:0000256" key="6">
    <source>
        <dbReference type="ARBA" id="ARBA00033409"/>
    </source>
</evidence>
<comment type="function">
    <text evidence="7">Involved in DNA repair and RecF pathway recombination.</text>
</comment>
<organism evidence="9 10">
    <name type="scientific">Robiginitalea biformata (strain ATCC BAA-864 / DSM 15991 / KCTC 12146 / HTCC2501)</name>
    <dbReference type="NCBI Taxonomy" id="313596"/>
    <lineage>
        <taxon>Bacteria</taxon>
        <taxon>Pseudomonadati</taxon>
        <taxon>Bacteroidota</taxon>
        <taxon>Flavobacteriia</taxon>
        <taxon>Flavobacteriales</taxon>
        <taxon>Flavobacteriaceae</taxon>
        <taxon>Robiginitalea</taxon>
    </lineage>
</organism>
<keyword evidence="3 7" id="KW-0227">DNA damage</keyword>
<dbReference type="EMBL" id="CP001712">
    <property type="protein sequence ID" value="EAR16785.1"/>
    <property type="molecule type" value="Genomic_DNA"/>
</dbReference>
<proteinExistence type="inferred from homology"/>
<evidence type="ECO:0000256" key="7">
    <source>
        <dbReference type="HAMAP-Rule" id="MF_00201"/>
    </source>
</evidence>
<name>A4CIM7_ROBBH</name>
<comment type="similarity">
    <text evidence="1 7">Belongs to the RecO family.</text>
</comment>
<keyword evidence="10" id="KW-1185">Reference proteome</keyword>
<dbReference type="HAMAP" id="MF_00201">
    <property type="entry name" value="RecO"/>
    <property type="match status" value="1"/>
</dbReference>
<feature type="domain" description="DNA replication/recombination mediator RecO N-terminal" evidence="8">
    <location>
        <begin position="1"/>
        <end position="80"/>
    </location>
</feature>
<evidence type="ECO:0000256" key="2">
    <source>
        <dbReference type="ARBA" id="ARBA00021310"/>
    </source>
</evidence>
<dbReference type="SUPFAM" id="SSF57863">
    <property type="entry name" value="ArfGap/RecO-like zinc finger"/>
    <property type="match status" value="1"/>
</dbReference>
<dbReference type="InterPro" id="IPR037278">
    <property type="entry name" value="ARFGAP/RecO"/>
</dbReference>
<dbReference type="STRING" id="313596.RB2501_07785"/>
<keyword evidence="4 7" id="KW-0233">DNA recombination</keyword>
<dbReference type="PANTHER" id="PTHR33991:SF1">
    <property type="entry name" value="DNA REPAIR PROTEIN RECO"/>
    <property type="match status" value="1"/>
</dbReference>
<evidence type="ECO:0000256" key="1">
    <source>
        <dbReference type="ARBA" id="ARBA00007452"/>
    </source>
</evidence>
<dbReference type="NCBIfam" id="TIGR00613">
    <property type="entry name" value="reco"/>
    <property type="match status" value="1"/>
</dbReference>
<accession>A4CIM7</accession>